<dbReference type="FunFam" id="3.40.50.2000:FF:000050">
    <property type="entry name" value="UDP-glucuronosyltransferase"/>
    <property type="match status" value="1"/>
</dbReference>
<protein>
    <recommendedName>
        <fullName evidence="5">UDP-glucuronosyltransferase</fullName>
        <ecNumber evidence="5">2.4.1.17</ecNumber>
    </recommendedName>
</protein>
<dbReference type="EC" id="2.4.1.17" evidence="5"/>
<dbReference type="InterPro" id="IPR050271">
    <property type="entry name" value="UDP-glycosyltransferase"/>
</dbReference>
<evidence type="ECO:0000256" key="3">
    <source>
        <dbReference type="ARBA" id="ARBA00022679"/>
    </source>
</evidence>
<dbReference type="InterPro" id="IPR035595">
    <property type="entry name" value="UDP_glycos_trans_CS"/>
</dbReference>
<dbReference type="PANTHER" id="PTHR48043">
    <property type="entry name" value="EG:EG0003.4 PROTEIN-RELATED"/>
    <property type="match status" value="1"/>
</dbReference>
<evidence type="ECO:0000256" key="1">
    <source>
        <dbReference type="ARBA" id="ARBA00009995"/>
    </source>
</evidence>
<accession>A0A2R4FXH0</accession>
<evidence type="ECO:0000256" key="4">
    <source>
        <dbReference type="RuleBase" id="RU003718"/>
    </source>
</evidence>
<keyword evidence="5" id="KW-0472">Membrane</keyword>
<evidence type="ECO:0000313" key="6">
    <source>
        <dbReference type="EMBL" id="AVT42208.1"/>
    </source>
</evidence>
<organism evidence="6">
    <name type="scientific">Lissorhoptrus oryzophilus</name>
    <name type="common">rice water weevil</name>
    <dbReference type="NCBI Taxonomy" id="308863"/>
    <lineage>
        <taxon>Eukaryota</taxon>
        <taxon>Metazoa</taxon>
        <taxon>Ecdysozoa</taxon>
        <taxon>Arthropoda</taxon>
        <taxon>Hexapoda</taxon>
        <taxon>Insecta</taxon>
        <taxon>Pterygota</taxon>
        <taxon>Neoptera</taxon>
        <taxon>Endopterygota</taxon>
        <taxon>Coleoptera</taxon>
        <taxon>Polyphaga</taxon>
        <taxon>Cucujiformia</taxon>
        <taxon>Erirhinidae</taxon>
        <taxon>Erirhininae</taxon>
        <taxon>Lissorhoptrus</taxon>
    </lineage>
</organism>
<dbReference type="PROSITE" id="PS00375">
    <property type="entry name" value="UDPGT"/>
    <property type="match status" value="1"/>
</dbReference>
<evidence type="ECO:0000256" key="5">
    <source>
        <dbReference type="RuleBase" id="RU362059"/>
    </source>
</evidence>
<keyword evidence="3 4" id="KW-0808">Transferase</keyword>
<dbReference type="Gene3D" id="3.40.50.2000">
    <property type="entry name" value="Glycogen Phosphorylase B"/>
    <property type="match status" value="2"/>
</dbReference>
<dbReference type="CDD" id="cd03784">
    <property type="entry name" value="GT1_Gtf-like"/>
    <property type="match status" value="1"/>
</dbReference>
<dbReference type="AlphaFoldDB" id="A0A2R4FXH0"/>
<dbReference type="SUPFAM" id="SSF53756">
    <property type="entry name" value="UDP-Glycosyltransferase/glycogen phosphorylase"/>
    <property type="match status" value="1"/>
</dbReference>
<keyword evidence="2 4" id="KW-0328">Glycosyltransferase</keyword>
<dbReference type="GO" id="GO:0016020">
    <property type="term" value="C:membrane"/>
    <property type="evidence" value="ECO:0007669"/>
    <property type="project" value="UniProtKB-SubCell"/>
</dbReference>
<feature type="transmembrane region" description="Helical" evidence="5">
    <location>
        <begin position="476"/>
        <end position="496"/>
    </location>
</feature>
<dbReference type="GO" id="GO:0015020">
    <property type="term" value="F:glucuronosyltransferase activity"/>
    <property type="evidence" value="ECO:0007669"/>
    <property type="project" value="UniProtKB-EC"/>
</dbReference>
<keyword evidence="5" id="KW-0812">Transmembrane</keyword>
<proteinExistence type="evidence at transcript level"/>
<evidence type="ECO:0000256" key="2">
    <source>
        <dbReference type="ARBA" id="ARBA00022676"/>
    </source>
</evidence>
<comment type="similarity">
    <text evidence="1 4">Belongs to the UDP-glycosyltransferase family.</text>
</comment>
<reference evidence="6" key="1">
    <citation type="submission" date="2017-05" db="EMBL/GenBank/DDBJ databases">
        <authorList>
            <person name="Song R."/>
            <person name="Chenine A.L."/>
            <person name="Ruprecht R.M."/>
        </authorList>
    </citation>
    <scope>NUCLEOTIDE SEQUENCE</scope>
</reference>
<dbReference type="PANTHER" id="PTHR48043:SF159">
    <property type="entry name" value="EG:EG0003.4 PROTEIN-RELATED"/>
    <property type="match status" value="1"/>
</dbReference>
<dbReference type="EMBL" id="MF034842">
    <property type="protein sequence ID" value="AVT42208.1"/>
    <property type="molecule type" value="mRNA"/>
</dbReference>
<comment type="catalytic activity">
    <reaction evidence="5">
        <text>glucuronate acceptor + UDP-alpha-D-glucuronate = acceptor beta-D-glucuronoside + UDP + H(+)</text>
        <dbReference type="Rhea" id="RHEA:21032"/>
        <dbReference type="ChEBI" id="CHEBI:15378"/>
        <dbReference type="ChEBI" id="CHEBI:58052"/>
        <dbReference type="ChEBI" id="CHEBI:58223"/>
        <dbReference type="ChEBI" id="CHEBI:132367"/>
        <dbReference type="ChEBI" id="CHEBI:132368"/>
        <dbReference type="EC" id="2.4.1.17"/>
    </reaction>
</comment>
<name>A0A2R4FXH0_9CUCU</name>
<dbReference type="InterPro" id="IPR002213">
    <property type="entry name" value="UDP_glucos_trans"/>
</dbReference>
<keyword evidence="5" id="KW-1133">Transmembrane helix</keyword>
<sequence length="516" mass="58737">MNNIVKCLVLFSVFTQNVLGLKILVLFPLPARSHYNLGVQLAKGLTQFGHEVTIVAAFSEPKPPKGFKEIYLPELVEMRENSDNEMGKVNMFEMENINPIFQVLFLNHAGALWTDLVFNHTKVQALLKSNEHFDVVILEQFLNDAHKYFAYHFNAPLVLFSTVGANAWVNNFVGNPEPASYIPNVFLSYYQEMTFLERMWNFIFGIIFELNSQLYFYPKQNEILHKYIPDAPHINELNYNISLLLLNSHESINQAVPNVPNMVNIGGYHVDPPKELPRDLKEFMDNAKDGVIYFSMGSNLVPSMMPKDKKEAIMKVLGSRKEKVLWKWDDKNLKVPSNFFVSNWFPQQAILSHPNCKLFITHGGLLSTTETVYLGVPVLAFPIFGDQKLNAARASSLGFGKSLPFSTINEHNLAGTLNELLENPKYHQNAKIRSQLLHDRPVKPIDLANYWIEYVVRYKGANHLRVAAVNLPFYKYHMLDVIGAVLGGLVLIAYLLSKLCCRRKASAKSQSKEKGE</sequence>
<dbReference type="Pfam" id="PF00201">
    <property type="entry name" value="UDPGT"/>
    <property type="match status" value="1"/>
</dbReference>
<comment type="subcellular location">
    <subcellularLocation>
        <location evidence="5">Membrane</location>
        <topology evidence="5">Single-pass membrane protein</topology>
    </subcellularLocation>
</comment>